<gene>
    <name evidence="2" type="ORF">CRENBAI_005071</name>
</gene>
<proteinExistence type="predicted"/>
<organism evidence="2 3">
    <name type="scientific">Crenichthys baileyi</name>
    <name type="common">White River springfish</name>
    <dbReference type="NCBI Taxonomy" id="28760"/>
    <lineage>
        <taxon>Eukaryota</taxon>
        <taxon>Metazoa</taxon>
        <taxon>Chordata</taxon>
        <taxon>Craniata</taxon>
        <taxon>Vertebrata</taxon>
        <taxon>Euteleostomi</taxon>
        <taxon>Actinopterygii</taxon>
        <taxon>Neopterygii</taxon>
        <taxon>Teleostei</taxon>
        <taxon>Neoteleostei</taxon>
        <taxon>Acanthomorphata</taxon>
        <taxon>Ovalentaria</taxon>
        <taxon>Atherinomorphae</taxon>
        <taxon>Cyprinodontiformes</taxon>
        <taxon>Goodeidae</taxon>
        <taxon>Crenichthys</taxon>
    </lineage>
</organism>
<name>A0AAV9QX26_9TELE</name>
<keyword evidence="3" id="KW-1185">Reference proteome</keyword>
<protein>
    <submittedName>
        <fullName evidence="2">Uncharacterized protein</fullName>
    </submittedName>
</protein>
<sequence length="110" mass="11970">MTQSSVVIDRCQMLGLGGTSFVWSVAFCFLQAPLPRLGCKVDRETARASEREALTSGTRCGNNGDAPQGDSGRQEQAQTQEPAPETDLPRPENLEEELSLAHLLSFFSMP</sequence>
<comment type="caution">
    <text evidence="2">The sequence shown here is derived from an EMBL/GenBank/DDBJ whole genome shotgun (WGS) entry which is preliminary data.</text>
</comment>
<evidence type="ECO:0000256" key="1">
    <source>
        <dbReference type="SAM" id="MobiDB-lite"/>
    </source>
</evidence>
<feature type="compositionally biased region" description="Low complexity" evidence="1">
    <location>
        <begin position="74"/>
        <end position="86"/>
    </location>
</feature>
<evidence type="ECO:0000313" key="2">
    <source>
        <dbReference type="EMBL" id="KAK5601054.1"/>
    </source>
</evidence>
<accession>A0AAV9QX26</accession>
<dbReference type="Proteomes" id="UP001311232">
    <property type="component" value="Unassembled WGS sequence"/>
</dbReference>
<feature type="region of interest" description="Disordered" evidence="1">
    <location>
        <begin position="45"/>
        <end position="94"/>
    </location>
</feature>
<dbReference type="AlphaFoldDB" id="A0AAV9QX26"/>
<dbReference type="EMBL" id="JAHHUM010002725">
    <property type="protein sequence ID" value="KAK5601054.1"/>
    <property type="molecule type" value="Genomic_DNA"/>
</dbReference>
<reference evidence="2 3" key="1">
    <citation type="submission" date="2021-06" db="EMBL/GenBank/DDBJ databases">
        <authorList>
            <person name="Palmer J.M."/>
        </authorList>
    </citation>
    <scope>NUCLEOTIDE SEQUENCE [LARGE SCALE GENOMIC DNA]</scope>
    <source>
        <strain evidence="2 3">MEX-2019</strain>
        <tissue evidence="2">Muscle</tissue>
    </source>
</reference>
<evidence type="ECO:0000313" key="3">
    <source>
        <dbReference type="Proteomes" id="UP001311232"/>
    </source>
</evidence>